<evidence type="ECO:0000256" key="2">
    <source>
        <dbReference type="ARBA" id="ARBA00022692"/>
    </source>
</evidence>
<evidence type="ECO:0000256" key="5">
    <source>
        <dbReference type="ARBA" id="ARBA00023136"/>
    </source>
</evidence>
<comment type="subcellular location">
    <subcellularLocation>
        <location evidence="1">Membrane</location>
        <topology evidence="1">Multi-pass membrane protein</topology>
    </subcellularLocation>
</comment>
<evidence type="ECO:0000256" key="7">
    <source>
        <dbReference type="RuleBase" id="RU000488"/>
    </source>
</evidence>
<dbReference type="Gene3D" id="1.50.40.10">
    <property type="entry name" value="Mitochondrial carrier domain"/>
    <property type="match status" value="1"/>
</dbReference>
<comment type="similarity">
    <text evidence="7">Belongs to the mitochondrial carrier (TC 2.A.29) family.</text>
</comment>
<feature type="region of interest" description="Disordered" evidence="8">
    <location>
        <begin position="1"/>
        <end position="21"/>
    </location>
</feature>
<protein>
    <submittedName>
        <fullName evidence="9">Uncharacterized protein</fullName>
    </submittedName>
</protein>
<proteinExistence type="inferred from homology"/>
<name>A0A0G4N5W4_VERLO</name>
<evidence type="ECO:0000313" key="9">
    <source>
        <dbReference type="EMBL" id="CRK42021.1"/>
    </source>
</evidence>
<evidence type="ECO:0000313" key="10">
    <source>
        <dbReference type="Proteomes" id="UP000045706"/>
    </source>
</evidence>
<dbReference type="InterPro" id="IPR018108">
    <property type="entry name" value="MCP_transmembrane"/>
</dbReference>
<keyword evidence="3" id="KW-0999">Mitochondrion inner membrane</keyword>
<sequence>TLHVKQYEGAPKPPSTATDPVTHIDIDQTATGGVKGTKENRCLDLEFREHADWLFGSCRGQSDWRSPAEIEDEFLKKGWLEGDAESTGPQGKSHVYSHVENVDNGWTATQIWGFQEIDGQRRYARNLVVAKDDKKVEFRLVYDYLVATPSTNRLFSSVTTAVSHPADVMVSKLNANRAPGEAFGGALSRIYKDIGFSGLWNGLPVRIVMIGTLTGLQWMIYDYFKIFMGLPTTGGASQAVEKK</sequence>
<dbReference type="InterPro" id="IPR023395">
    <property type="entry name" value="MCP_dom_sf"/>
</dbReference>
<dbReference type="PANTHER" id="PTHR38115:SF1">
    <property type="entry name" value="LIPOCALIN-LIKE DOMAIN-CONTAINING PROTEIN"/>
    <property type="match status" value="1"/>
</dbReference>
<dbReference type="PANTHER" id="PTHR38115">
    <property type="entry name" value="LIPOCALIN-LIKE DOMAIN-CONTAINING PROTEIN"/>
    <property type="match status" value="1"/>
</dbReference>
<accession>A0A0G4N5W4</accession>
<keyword evidence="5 6" id="KW-0472">Membrane</keyword>
<dbReference type="InterPro" id="IPR053037">
    <property type="entry name" value="Pericyclase_pydY-like"/>
</dbReference>
<evidence type="ECO:0000256" key="4">
    <source>
        <dbReference type="ARBA" id="ARBA00022989"/>
    </source>
</evidence>
<dbReference type="GO" id="GO:0016020">
    <property type="term" value="C:membrane"/>
    <property type="evidence" value="ECO:0007669"/>
    <property type="project" value="UniProtKB-SubCell"/>
</dbReference>
<dbReference type="PROSITE" id="PS50920">
    <property type="entry name" value="SOLCAR"/>
    <property type="match status" value="1"/>
</dbReference>
<dbReference type="SUPFAM" id="SSF103506">
    <property type="entry name" value="Mitochondrial carrier"/>
    <property type="match status" value="1"/>
</dbReference>
<keyword evidence="4" id="KW-1133">Transmembrane helix</keyword>
<keyword evidence="7" id="KW-0813">Transport</keyword>
<dbReference type="AlphaFoldDB" id="A0A0G4N5W4"/>
<organism evidence="9 10">
    <name type="scientific">Verticillium longisporum</name>
    <name type="common">Verticillium dahliae var. longisporum</name>
    <dbReference type="NCBI Taxonomy" id="100787"/>
    <lineage>
        <taxon>Eukaryota</taxon>
        <taxon>Fungi</taxon>
        <taxon>Dikarya</taxon>
        <taxon>Ascomycota</taxon>
        <taxon>Pezizomycotina</taxon>
        <taxon>Sordariomycetes</taxon>
        <taxon>Hypocreomycetidae</taxon>
        <taxon>Glomerellales</taxon>
        <taxon>Plectosphaerellaceae</taxon>
        <taxon>Verticillium</taxon>
    </lineage>
</organism>
<evidence type="ECO:0000256" key="6">
    <source>
        <dbReference type="PROSITE-ProRule" id="PRU00282"/>
    </source>
</evidence>
<dbReference type="EMBL" id="CVQI01032700">
    <property type="protein sequence ID" value="CRK42021.1"/>
    <property type="molecule type" value="Genomic_DNA"/>
</dbReference>
<reference evidence="10" key="1">
    <citation type="submission" date="2015-05" db="EMBL/GenBank/DDBJ databases">
        <authorList>
            <person name="Fogelqvist Johan"/>
        </authorList>
    </citation>
    <scope>NUCLEOTIDE SEQUENCE [LARGE SCALE GENOMIC DNA]</scope>
</reference>
<keyword evidence="3" id="KW-0496">Mitochondrion</keyword>
<feature type="repeat" description="Solcar" evidence="6">
    <location>
        <begin position="143"/>
        <end position="227"/>
    </location>
</feature>
<evidence type="ECO:0000256" key="1">
    <source>
        <dbReference type="ARBA" id="ARBA00004141"/>
    </source>
</evidence>
<evidence type="ECO:0000256" key="8">
    <source>
        <dbReference type="SAM" id="MobiDB-lite"/>
    </source>
</evidence>
<dbReference type="Proteomes" id="UP000045706">
    <property type="component" value="Unassembled WGS sequence"/>
</dbReference>
<keyword evidence="2 6" id="KW-0812">Transmembrane</keyword>
<gene>
    <name evidence="9" type="ORF">BN1723_018960</name>
</gene>
<dbReference type="Pfam" id="PF00153">
    <property type="entry name" value="Mito_carr"/>
    <property type="match status" value="1"/>
</dbReference>
<feature type="non-terminal residue" evidence="9">
    <location>
        <position position="1"/>
    </location>
</feature>
<evidence type="ECO:0000256" key="3">
    <source>
        <dbReference type="ARBA" id="ARBA00022792"/>
    </source>
</evidence>